<dbReference type="AlphaFoldDB" id="A0AAE1EVQ5"/>
<sequence length="119" mass="13102">MGHLVEQAEWWVVGRENASISNFSERPSTPSGRVQRAGVGTRGKGEERMGGEMKRKEWGRGGKERNDEGKGVGVGTREKGEEGMGGEMKRKEWGRGGKERNDEGKGVGVGTREKKGWEE</sequence>
<feature type="region of interest" description="Disordered" evidence="1">
    <location>
        <begin position="21"/>
        <end position="119"/>
    </location>
</feature>
<reference evidence="2" key="1">
    <citation type="submission" date="2023-10" db="EMBL/GenBank/DDBJ databases">
        <title>Genome assemblies of two species of porcelain crab, Petrolisthes cinctipes and Petrolisthes manimaculis (Anomura: Porcellanidae).</title>
        <authorList>
            <person name="Angst P."/>
        </authorList>
    </citation>
    <scope>NUCLEOTIDE SEQUENCE</scope>
    <source>
        <strain evidence="2">PB745_01</strain>
        <tissue evidence="2">Gill</tissue>
    </source>
</reference>
<keyword evidence="3" id="KW-1185">Reference proteome</keyword>
<proteinExistence type="predicted"/>
<evidence type="ECO:0000313" key="2">
    <source>
        <dbReference type="EMBL" id="KAK3862469.1"/>
    </source>
</evidence>
<gene>
    <name evidence="2" type="ORF">Pcinc_031675</name>
</gene>
<evidence type="ECO:0000256" key="1">
    <source>
        <dbReference type="SAM" id="MobiDB-lite"/>
    </source>
</evidence>
<protein>
    <submittedName>
        <fullName evidence="2">Uncharacterized protein</fullName>
    </submittedName>
</protein>
<name>A0AAE1EVQ5_PETCI</name>
<feature type="compositionally biased region" description="Polar residues" evidence="1">
    <location>
        <begin position="21"/>
        <end position="32"/>
    </location>
</feature>
<accession>A0AAE1EVQ5</accession>
<feature type="compositionally biased region" description="Basic and acidic residues" evidence="1">
    <location>
        <begin position="43"/>
        <end position="119"/>
    </location>
</feature>
<dbReference type="Proteomes" id="UP001286313">
    <property type="component" value="Unassembled WGS sequence"/>
</dbReference>
<organism evidence="2 3">
    <name type="scientific">Petrolisthes cinctipes</name>
    <name type="common">Flat porcelain crab</name>
    <dbReference type="NCBI Taxonomy" id="88211"/>
    <lineage>
        <taxon>Eukaryota</taxon>
        <taxon>Metazoa</taxon>
        <taxon>Ecdysozoa</taxon>
        <taxon>Arthropoda</taxon>
        <taxon>Crustacea</taxon>
        <taxon>Multicrustacea</taxon>
        <taxon>Malacostraca</taxon>
        <taxon>Eumalacostraca</taxon>
        <taxon>Eucarida</taxon>
        <taxon>Decapoda</taxon>
        <taxon>Pleocyemata</taxon>
        <taxon>Anomura</taxon>
        <taxon>Galatheoidea</taxon>
        <taxon>Porcellanidae</taxon>
        <taxon>Petrolisthes</taxon>
    </lineage>
</organism>
<comment type="caution">
    <text evidence="2">The sequence shown here is derived from an EMBL/GenBank/DDBJ whole genome shotgun (WGS) entry which is preliminary data.</text>
</comment>
<dbReference type="EMBL" id="JAWQEG010004235">
    <property type="protein sequence ID" value="KAK3862469.1"/>
    <property type="molecule type" value="Genomic_DNA"/>
</dbReference>
<evidence type="ECO:0000313" key="3">
    <source>
        <dbReference type="Proteomes" id="UP001286313"/>
    </source>
</evidence>